<dbReference type="AlphaFoldDB" id="A0A4P7W5L1"/>
<dbReference type="RefSeq" id="WP_136416661.1">
    <property type="nucleotide sequence ID" value="NZ_CP039396.1"/>
</dbReference>
<dbReference type="PROSITE" id="PS51257">
    <property type="entry name" value="PROKAR_LIPOPROTEIN"/>
    <property type="match status" value="1"/>
</dbReference>
<sequence>MNKNIFNAFIVGSLAMGLASCSENSWNDHYLDGFEGGVDYDDAVEGTYALTAADYSSIASIMQGKATTDEEKAAAKAIGTKLYFDKFGIYPAQVALPGFLDTSSFPYYLASNGSVVDITYQEASEVPAELTALAGAKAYTVTAADYKTVWGSDENYIKGFAPVAPAASNLPAILAVALPDVDADTYAVVSYEEASTNPVFGNISDEGPKVYIDETFAEGFGDFTIENVIIPEGSTYVWKHDTYKDDSYLKASGFVNKACRVSEGWVISPEVALSAKANAVLSFEQAWNKFGSLEEAKNEATVWVRVKGGSWNQLTAKEIPANDSYTFYPTGDIDLSAYNGKTVQIGFCYKSTEQSAGTWELKNLKLQDGGQSSRSSRAVAAEVPTEAKNAVYAYNGSKWAVAEGVVVLNPSDYTAMGFSNNKLTDPEIFIPLYLRNKLPYALSGAQEYVVYNGTKADLFVFDGTKWTLNNNGLETVTGRFQKKDNVWSFVKYVGKAIFSEFNEAEIIRDRTYLLVSGDICAVPVNKSSNYGYLQASSITISGGQIVEKSDVNGFTFAASYEDDDKNVTQAPDGQFLLRDSNGRYLYMSGTYSSANLSAAPTINDGKIADQYLWTATPNGDGTWSIKNVGNNRVMAYSSNYGSFGVYESLGANDVCPSLYILGE</sequence>
<evidence type="ECO:0000313" key="1">
    <source>
        <dbReference type="EMBL" id="QCD43326.1"/>
    </source>
</evidence>
<organism evidence="1 2">
    <name type="scientific">Duncaniella dubosii</name>
    <dbReference type="NCBI Taxonomy" id="2518971"/>
    <lineage>
        <taxon>Bacteria</taxon>
        <taxon>Pseudomonadati</taxon>
        <taxon>Bacteroidota</taxon>
        <taxon>Bacteroidia</taxon>
        <taxon>Bacteroidales</taxon>
        <taxon>Muribaculaceae</taxon>
        <taxon>Duncaniella</taxon>
    </lineage>
</organism>
<evidence type="ECO:0008006" key="3">
    <source>
        <dbReference type="Google" id="ProtNLM"/>
    </source>
</evidence>
<dbReference type="NCBIfam" id="NF038128">
    <property type="entry name" value="choice_anch_J"/>
    <property type="match status" value="1"/>
</dbReference>
<accession>A0A4P7W5L1</accession>
<name>A0A4P7W5L1_9BACT</name>
<evidence type="ECO:0000313" key="2">
    <source>
        <dbReference type="Proteomes" id="UP000297149"/>
    </source>
</evidence>
<keyword evidence="2" id="KW-1185">Reference proteome</keyword>
<proteinExistence type="predicted"/>
<dbReference type="EMBL" id="CP039396">
    <property type="protein sequence ID" value="QCD43326.1"/>
    <property type="molecule type" value="Genomic_DNA"/>
</dbReference>
<dbReference type="Proteomes" id="UP000297149">
    <property type="component" value="Chromosome"/>
</dbReference>
<reference evidence="2" key="1">
    <citation type="submission" date="2019-02" db="EMBL/GenBank/DDBJ databases">
        <title>Isolation and identification of novel species under the genus Muribaculum.</title>
        <authorList>
            <person name="Miyake S."/>
            <person name="Ding Y."/>
            <person name="Low A."/>
            <person name="Soh M."/>
            <person name="Seedorf H."/>
        </authorList>
    </citation>
    <scope>NUCLEOTIDE SEQUENCE [LARGE SCALE GENOMIC DNA]</scope>
    <source>
        <strain evidence="2">H5</strain>
    </source>
</reference>
<protein>
    <recommendedName>
        <fullName evidence="3">DUF5017 domain-containing protein</fullName>
    </recommendedName>
</protein>
<dbReference type="KEGG" id="ddb:E7747_14230"/>
<gene>
    <name evidence="1" type="ORF">E7747_14230</name>
</gene>